<keyword evidence="6" id="KW-0723">Serine/threonine-protein kinase</keyword>
<keyword evidence="14 19" id="KW-1133">Transmembrane helix</keyword>
<dbReference type="EMBL" id="JAUJYN010000010">
    <property type="protein sequence ID" value="KAK1261280.1"/>
    <property type="molecule type" value="Genomic_DNA"/>
</dbReference>
<dbReference type="PROSITE" id="PS50011">
    <property type="entry name" value="PROTEIN_KINASE_DOM"/>
    <property type="match status" value="1"/>
</dbReference>
<dbReference type="CDD" id="cd06899">
    <property type="entry name" value="lectin_legume_LecRK_Arcelin_ConA"/>
    <property type="match status" value="1"/>
</dbReference>
<dbReference type="PROSITE" id="PS00108">
    <property type="entry name" value="PROTEIN_KINASE_ST"/>
    <property type="match status" value="1"/>
</dbReference>
<feature type="transmembrane region" description="Helical" evidence="19">
    <location>
        <begin position="221"/>
        <end position="239"/>
    </location>
</feature>
<dbReference type="EC" id="2.7.11.1" evidence="4"/>
<dbReference type="InterPro" id="IPR008271">
    <property type="entry name" value="Ser/Thr_kinase_AS"/>
</dbReference>
<name>A0AAV9ABG4_ACOGR</name>
<reference evidence="21" key="1">
    <citation type="journal article" date="2023" name="Nat. Commun.">
        <title>Diploid and tetraploid genomes of Acorus and the evolution of monocots.</title>
        <authorList>
            <person name="Ma L."/>
            <person name="Liu K.W."/>
            <person name="Li Z."/>
            <person name="Hsiao Y.Y."/>
            <person name="Qi Y."/>
            <person name="Fu T."/>
            <person name="Tang G.D."/>
            <person name="Zhang D."/>
            <person name="Sun W.H."/>
            <person name="Liu D.K."/>
            <person name="Li Y."/>
            <person name="Chen G.Z."/>
            <person name="Liu X.D."/>
            <person name="Liao X.Y."/>
            <person name="Jiang Y.T."/>
            <person name="Yu X."/>
            <person name="Hao Y."/>
            <person name="Huang J."/>
            <person name="Zhao X.W."/>
            <person name="Ke S."/>
            <person name="Chen Y.Y."/>
            <person name="Wu W.L."/>
            <person name="Hsu J.L."/>
            <person name="Lin Y.F."/>
            <person name="Huang M.D."/>
            <person name="Li C.Y."/>
            <person name="Huang L."/>
            <person name="Wang Z.W."/>
            <person name="Zhao X."/>
            <person name="Zhong W.Y."/>
            <person name="Peng D.H."/>
            <person name="Ahmad S."/>
            <person name="Lan S."/>
            <person name="Zhang J.S."/>
            <person name="Tsai W.C."/>
            <person name="Van de Peer Y."/>
            <person name="Liu Z.J."/>
        </authorList>
    </citation>
    <scope>NUCLEOTIDE SEQUENCE</scope>
    <source>
        <strain evidence="21">SCP</strain>
    </source>
</reference>
<evidence type="ECO:0000256" key="5">
    <source>
        <dbReference type="ARBA" id="ARBA00022475"/>
    </source>
</evidence>
<reference evidence="21" key="2">
    <citation type="submission" date="2023-06" db="EMBL/GenBank/DDBJ databases">
        <authorList>
            <person name="Ma L."/>
            <person name="Liu K.-W."/>
            <person name="Li Z."/>
            <person name="Hsiao Y.-Y."/>
            <person name="Qi Y."/>
            <person name="Fu T."/>
            <person name="Tang G."/>
            <person name="Zhang D."/>
            <person name="Sun W.-H."/>
            <person name="Liu D.-K."/>
            <person name="Li Y."/>
            <person name="Chen G.-Z."/>
            <person name="Liu X.-D."/>
            <person name="Liao X.-Y."/>
            <person name="Jiang Y.-T."/>
            <person name="Yu X."/>
            <person name="Hao Y."/>
            <person name="Huang J."/>
            <person name="Zhao X.-W."/>
            <person name="Ke S."/>
            <person name="Chen Y.-Y."/>
            <person name="Wu W.-L."/>
            <person name="Hsu J.-L."/>
            <person name="Lin Y.-F."/>
            <person name="Huang M.-D."/>
            <person name="Li C.-Y."/>
            <person name="Huang L."/>
            <person name="Wang Z.-W."/>
            <person name="Zhao X."/>
            <person name="Zhong W.-Y."/>
            <person name="Peng D.-H."/>
            <person name="Ahmad S."/>
            <person name="Lan S."/>
            <person name="Zhang J.-S."/>
            <person name="Tsai W.-C."/>
            <person name="Van De Peer Y."/>
            <person name="Liu Z.-J."/>
        </authorList>
    </citation>
    <scope>NUCLEOTIDE SEQUENCE</scope>
    <source>
        <strain evidence="21">SCP</strain>
        <tissue evidence="21">Leaves</tissue>
    </source>
</reference>
<comment type="caution">
    <text evidence="21">The sequence shown here is derived from an EMBL/GenBank/DDBJ whole genome shotgun (WGS) entry which is preliminary data.</text>
</comment>
<evidence type="ECO:0000256" key="16">
    <source>
        <dbReference type="ARBA" id="ARBA00023170"/>
    </source>
</evidence>
<evidence type="ECO:0000313" key="22">
    <source>
        <dbReference type="Proteomes" id="UP001179952"/>
    </source>
</evidence>
<keyword evidence="9" id="KW-0732">Signal</keyword>
<keyword evidence="15 19" id="KW-0472">Membrane</keyword>
<keyword evidence="5" id="KW-1003">Cell membrane</keyword>
<keyword evidence="17" id="KW-0325">Glycoprotein</keyword>
<keyword evidence="10" id="KW-0430">Lectin</keyword>
<evidence type="ECO:0000256" key="13">
    <source>
        <dbReference type="ARBA" id="ARBA00022840"/>
    </source>
</evidence>
<keyword evidence="16 21" id="KW-0675">Receptor</keyword>
<dbReference type="InterPro" id="IPR013320">
    <property type="entry name" value="ConA-like_dom_sf"/>
</dbReference>
<dbReference type="GO" id="GO:0030246">
    <property type="term" value="F:carbohydrate binding"/>
    <property type="evidence" value="ECO:0007669"/>
    <property type="project" value="UniProtKB-KW"/>
</dbReference>
<evidence type="ECO:0000256" key="19">
    <source>
        <dbReference type="SAM" id="Phobius"/>
    </source>
</evidence>
<evidence type="ECO:0000259" key="20">
    <source>
        <dbReference type="PROSITE" id="PS50011"/>
    </source>
</evidence>
<feature type="domain" description="Protein kinase" evidence="20">
    <location>
        <begin position="274"/>
        <end position="566"/>
    </location>
</feature>
<dbReference type="SUPFAM" id="SSF56112">
    <property type="entry name" value="Protein kinase-like (PK-like)"/>
    <property type="match status" value="1"/>
</dbReference>
<comment type="similarity">
    <text evidence="3">In the C-terminal section; belongs to the protein kinase superfamily. Ser/Thr protein kinase family.</text>
</comment>
<dbReference type="GO" id="GO:0005524">
    <property type="term" value="F:ATP binding"/>
    <property type="evidence" value="ECO:0007669"/>
    <property type="project" value="UniProtKB-UniRule"/>
</dbReference>
<dbReference type="PROSITE" id="PS00107">
    <property type="entry name" value="PROTEIN_KINASE_ATP"/>
    <property type="match status" value="1"/>
</dbReference>
<evidence type="ECO:0000256" key="7">
    <source>
        <dbReference type="ARBA" id="ARBA00022679"/>
    </source>
</evidence>
<evidence type="ECO:0000256" key="14">
    <source>
        <dbReference type="ARBA" id="ARBA00022989"/>
    </source>
</evidence>
<dbReference type="GO" id="GO:0005886">
    <property type="term" value="C:plasma membrane"/>
    <property type="evidence" value="ECO:0007669"/>
    <property type="project" value="UniProtKB-SubCell"/>
</dbReference>
<keyword evidence="11 18" id="KW-0547">Nucleotide-binding</keyword>
<dbReference type="SUPFAM" id="SSF49899">
    <property type="entry name" value="Concanavalin A-like lectins/glucanases"/>
    <property type="match status" value="1"/>
</dbReference>
<dbReference type="InterPro" id="IPR001220">
    <property type="entry name" value="Legume_lectin_dom"/>
</dbReference>
<evidence type="ECO:0000256" key="3">
    <source>
        <dbReference type="ARBA" id="ARBA00010217"/>
    </source>
</evidence>
<dbReference type="AlphaFoldDB" id="A0AAV9ABG4"/>
<evidence type="ECO:0000256" key="2">
    <source>
        <dbReference type="ARBA" id="ARBA00008536"/>
    </source>
</evidence>
<evidence type="ECO:0000256" key="11">
    <source>
        <dbReference type="ARBA" id="ARBA00022741"/>
    </source>
</evidence>
<comment type="subcellular location">
    <subcellularLocation>
        <location evidence="1">Cell membrane</location>
        <topology evidence="1">Single-pass type I membrane protein</topology>
    </subcellularLocation>
</comment>
<feature type="binding site" evidence="18">
    <location>
        <position position="304"/>
    </location>
    <ligand>
        <name>ATP</name>
        <dbReference type="ChEBI" id="CHEBI:30616"/>
    </ligand>
</feature>
<evidence type="ECO:0000256" key="10">
    <source>
        <dbReference type="ARBA" id="ARBA00022734"/>
    </source>
</evidence>
<dbReference type="InterPro" id="IPR011009">
    <property type="entry name" value="Kinase-like_dom_sf"/>
</dbReference>
<dbReference type="Gene3D" id="2.60.120.200">
    <property type="match status" value="1"/>
</dbReference>
<evidence type="ECO:0000256" key="1">
    <source>
        <dbReference type="ARBA" id="ARBA00004251"/>
    </source>
</evidence>
<evidence type="ECO:0000313" key="21">
    <source>
        <dbReference type="EMBL" id="KAK1261280.1"/>
    </source>
</evidence>
<dbReference type="Gene3D" id="3.30.200.20">
    <property type="entry name" value="Phosphorylase Kinase, domain 1"/>
    <property type="match status" value="1"/>
</dbReference>
<dbReference type="Pfam" id="PF00139">
    <property type="entry name" value="Lectin_legB"/>
    <property type="match status" value="1"/>
</dbReference>
<gene>
    <name evidence="21" type="ORF">QJS04_geneDACA018936</name>
</gene>
<keyword evidence="22" id="KW-1185">Reference proteome</keyword>
<keyword evidence="7" id="KW-0808">Transferase</keyword>
<organism evidence="21 22">
    <name type="scientific">Acorus gramineus</name>
    <name type="common">Dwarf sweet flag</name>
    <dbReference type="NCBI Taxonomy" id="55184"/>
    <lineage>
        <taxon>Eukaryota</taxon>
        <taxon>Viridiplantae</taxon>
        <taxon>Streptophyta</taxon>
        <taxon>Embryophyta</taxon>
        <taxon>Tracheophyta</taxon>
        <taxon>Spermatophyta</taxon>
        <taxon>Magnoliopsida</taxon>
        <taxon>Liliopsida</taxon>
        <taxon>Acoraceae</taxon>
        <taxon>Acorus</taxon>
    </lineage>
</organism>
<keyword evidence="13 18" id="KW-0067">ATP-binding</keyword>
<evidence type="ECO:0000256" key="17">
    <source>
        <dbReference type="ARBA" id="ARBA00023180"/>
    </source>
</evidence>
<accession>A0AAV9ABG4</accession>
<dbReference type="FunFam" id="1.10.510.10:FF:000240">
    <property type="entry name" value="Lectin-domain containing receptor kinase A4.3"/>
    <property type="match status" value="1"/>
</dbReference>
<proteinExistence type="inferred from homology"/>
<comment type="similarity">
    <text evidence="2">In the N-terminal section; belongs to the leguminous lectin family.</text>
</comment>
<evidence type="ECO:0000256" key="4">
    <source>
        <dbReference type="ARBA" id="ARBA00012513"/>
    </source>
</evidence>
<evidence type="ECO:0000256" key="18">
    <source>
        <dbReference type="PROSITE-ProRule" id="PRU10141"/>
    </source>
</evidence>
<evidence type="ECO:0000256" key="15">
    <source>
        <dbReference type="ARBA" id="ARBA00023136"/>
    </source>
</evidence>
<evidence type="ECO:0000256" key="6">
    <source>
        <dbReference type="ARBA" id="ARBA00022527"/>
    </source>
</evidence>
<dbReference type="GO" id="GO:0002229">
    <property type="term" value="P:defense response to oomycetes"/>
    <property type="evidence" value="ECO:0007669"/>
    <property type="project" value="UniProtKB-ARBA"/>
</dbReference>
<dbReference type="SMART" id="SM00220">
    <property type="entry name" value="S_TKc"/>
    <property type="match status" value="1"/>
</dbReference>
<dbReference type="PROSITE" id="PS00307">
    <property type="entry name" value="LECTIN_LEGUME_BETA"/>
    <property type="match status" value="1"/>
</dbReference>
<dbReference type="InterPro" id="IPR019825">
    <property type="entry name" value="Lectin_legB_Mn/Ca_BS"/>
</dbReference>
<dbReference type="Proteomes" id="UP001179952">
    <property type="component" value="Unassembled WGS sequence"/>
</dbReference>
<dbReference type="InterPro" id="IPR050528">
    <property type="entry name" value="L-type_Lectin-RKs"/>
</dbReference>
<dbReference type="Pfam" id="PF00069">
    <property type="entry name" value="Pkinase"/>
    <property type="match status" value="1"/>
</dbReference>
<dbReference type="PANTHER" id="PTHR27007">
    <property type="match status" value="1"/>
</dbReference>
<dbReference type="InterPro" id="IPR000719">
    <property type="entry name" value="Prot_kinase_dom"/>
</dbReference>
<keyword evidence="8 19" id="KW-0812">Transmembrane</keyword>
<dbReference type="InterPro" id="IPR017441">
    <property type="entry name" value="Protein_kinase_ATP_BS"/>
</dbReference>
<dbReference type="Gene3D" id="1.10.510.10">
    <property type="entry name" value="Transferase(Phosphotransferase) domain 1"/>
    <property type="match status" value="1"/>
</dbReference>
<protein>
    <recommendedName>
        <fullName evidence="4">non-specific serine/threonine protein kinase</fullName>
        <ecNumber evidence="4">2.7.11.1</ecNumber>
    </recommendedName>
</protein>
<keyword evidence="12 21" id="KW-0418">Kinase</keyword>
<dbReference type="GO" id="GO:0004674">
    <property type="term" value="F:protein serine/threonine kinase activity"/>
    <property type="evidence" value="ECO:0007669"/>
    <property type="project" value="UniProtKB-KW"/>
</dbReference>
<sequence length="592" mass="65602">MYNGTFKLWKSTQGSETSVATFESTFTLNILPLTNPGGEGMAFIMTNYPELPSDSAGPWLGIVNEKTNLSPLNRIVAVEFDTRKSSGVGNDYNRSHAGVDVDAIYSVIQRPLAQDGAGVNLSSGSDVFVNIRYDGALKNLMVDVSMDNTTVTASRPFISLPIDLSLYLLEDVYVGFSASTSNFTQLNCVRAWSFRSDDIQSGDQPQPELPTRRRAKKNRRFAAFSVVLVIPIGLIIGAFCYKKRWEEPPVQPIPSTILTREFPYEELATATNNFSDANFLGGGASGKVYRGSLSRINREVAIKKLFNDSRETRRAFEAERATIGELFHRNLVRLIGWCSQGDESLLVYEFHRKGSLDRHLYPPQTVGALTWDVRYKIICGVASALDYLHNACERVVLHRDVKPSNVMLDDDDNAKLGDFGLARKIHPDAHHHSTENMAGTRGYMAPECFTVGRVCRENDVYAFGVFAMEVVCGRVPGTYNPNGHTPEGDRYIVYWLWNLYASGDILSARDARLTGGFDEEQMRHVLVLGLASCHPDYERRPTMKDILQVLVGGARPPNVPLERPLLTAPRVSRASLGGVSQILEEGGEGSNN</sequence>
<evidence type="ECO:0000256" key="8">
    <source>
        <dbReference type="ARBA" id="ARBA00022692"/>
    </source>
</evidence>
<evidence type="ECO:0000256" key="9">
    <source>
        <dbReference type="ARBA" id="ARBA00022729"/>
    </source>
</evidence>
<evidence type="ECO:0000256" key="12">
    <source>
        <dbReference type="ARBA" id="ARBA00022777"/>
    </source>
</evidence>